<gene>
    <name evidence="2" type="ORF">N8I74_01045</name>
</gene>
<dbReference type="InterPro" id="IPR011440">
    <property type="entry name" value="DUF1543"/>
</dbReference>
<feature type="domain" description="DUF1543" evidence="1">
    <location>
        <begin position="90"/>
        <end position="134"/>
    </location>
</feature>
<name>A0ABY6DMR6_9NEIS</name>
<sequence length="178" mass="19110">MKLFAVYLGGRAPGCHIELHDVVFAVGERIEDCYPALLAQWFGTAKGLHIDSWCELDAVDGYRIELASTPAGGEPRLFFINLGAYAAGRFTEIHDGLFAVAQDTGQLKRRAKAALLQGLDQLHTDDLIEVDDCLPVAQVGAWHVHLVAGAPLTPLVFHNAYHPIPPAAIAAFEAAASA</sequence>
<dbReference type="Pfam" id="PF07566">
    <property type="entry name" value="DUF1543"/>
    <property type="match status" value="2"/>
</dbReference>
<evidence type="ECO:0000313" key="2">
    <source>
        <dbReference type="EMBL" id="UXY15631.1"/>
    </source>
</evidence>
<dbReference type="RefSeq" id="WP_263125054.1">
    <property type="nucleotide sequence ID" value="NZ_CP106753.1"/>
</dbReference>
<proteinExistence type="predicted"/>
<dbReference type="Gene3D" id="3.10.20.10">
    <property type="match status" value="2"/>
</dbReference>
<dbReference type="Proteomes" id="UP001061302">
    <property type="component" value="Chromosome"/>
</dbReference>
<organism evidence="2 3">
    <name type="scientific">Chitiniphilus purpureus</name>
    <dbReference type="NCBI Taxonomy" id="2981137"/>
    <lineage>
        <taxon>Bacteria</taxon>
        <taxon>Pseudomonadati</taxon>
        <taxon>Pseudomonadota</taxon>
        <taxon>Betaproteobacteria</taxon>
        <taxon>Neisseriales</taxon>
        <taxon>Chitinibacteraceae</taxon>
        <taxon>Chitiniphilus</taxon>
    </lineage>
</organism>
<dbReference type="EMBL" id="CP106753">
    <property type="protein sequence ID" value="UXY15631.1"/>
    <property type="molecule type" value="Genomic_DNA"/>
</dbReference>
<feature type="domain" description="DUF1543" evidence="1">
    <location>
        <begin position="15"/>
        <end position="66"/>
    </location>
</feature>
<protein>
    <submittedName>
        <fullName evidence="2">DUF1543 domain-containing protein</fullName>
    </submittedName>
</protein>
<evidence type="ECO:0000313" key="3">
    <source>
        <dbReference type="Proteomes" id="UP001061302"/>
    </source>
</evidence>
<reference evidence="2" key="1">
    <citation type="submission" date="2022-10" db="EMBL/GenBank/DDBJ databases">
        <title>Chitiniphilus purpureus sp. nov., a novel chitin-degrading bacterium isolated from crawfish pond sediment.</title>
        <authorList>
            <person name="Li K."/>
        </authorList>
    </citation>
    <scope>NUCLEOTIDE SEQUENCE</scope>
    <source>
        <strain evidence="2">CD1</strain>
    </source>
</reference>
<evidence type="ECO:0000259" key="1">
    <source>
        <dbReference type="Pfam" id="PF07566"/>
    </source>
</evidence>
<accession>A0ABY6DMR6</accession>
<keyword evidence="3" id="KW-1185">Reference proteome</keyword>